<evidence type="ECO:0000259" key="4">
    <source>
        <dbReference type="Pfam" id="PF08409"/>
    </source>
</evidence>
<organism evidence="5 6">
    <name type="scientific">Vespula maculifrons</name>
    <name type="common">Eastern yellow jacket</name>
    <name type="synonym">Wasp</name>
    <dbReference type="NCBI Taxonomy" id="7453"/>
    <lineage>
        <taxon>Eukaryota</taxon>
        <taxon>Metazoa</taxon>
        <taxon>Ecdysozoa</taxon>
        <taxon>Arthropoda</taxon>
        <taxon>Hexapoda</taxon>
        <taxon>Insecta</taxon>
        <taxon>Pterygota</taxon>
        <taxon>Neoptera</taxon>
        <taxon>Endopterygota</taxon>
        <taxon>Hymenoptera</taxon>
        <taxon>Apocrita</taxon>
        <taxon>Aculeata</taxon>
        <taxon>Vespoidea</taxon>
        <taxon>Vespidae</taxon>
        <taxon>Vespinae</taxon>
        <taxon>Vespula</taxon>
    </lineage>
</organism>
<comment type="caution">
    <text evidence="5">The sequence shown here is derived from an EMBL/GenBank/DDBJ whole genome shotgun (WGS) entry which is preliminary data.</text>
</comment>
<keyword evidence="1" id="KW-0677">Repeat</keyword>
<evidence type="ECO:0000313" key="6">
    <source>
        <dbReference type="Proteomes" id="UP001607303"/>
    </source>
</evidence>
<evidence type="ECO:0000313" key="5">
    <source>
        <dbReference type="EMBL" id="KAL2744246.1"/>
    </source>
</evidence>
<dbReference type="Pfam" id="PF08409">
    <property type="entry name" value="TMTC_DUF1736"/>
    <property type="match status" value="1"/>
</dbReference>
<dbReference type="PANTHER" id="PTHR44809">
    <property type="match status" value="1"/>
</dbReference>
<dbReference type="InterPro" id="IPR013618">
    <property type="entry name" value="TMTC_DUF1736"/>
</dbReference>
<dbReference type="InterPro" id="IPR052943">
    <property type="entry name" value="TMTC_O-mannosyl-trnsfr"/>
</dbReference>
<sequence>MEFESMKRRAMFYATDEKYYWKMFISACATLPSQKVKQKVIFTQGEVEYAAMQFGMPCIPYPPSESPFLPHRKEPLTSFGTLHQAIANNDGLGVWFLCSAYDVDSSIREALTRFYMIKLLTFCYLAALNCWLLLCPVTLSHDWQMGSVPLVTSLADTRNLATCLFFGGCLVLTYKAFTDFETLNKVAGFSTSDATAFERHRAKWLLVTASKSCFTSKCFLRNDLAALSLVFQPTTDRIAVDDEVAPISKVVTQESIAYRIICSRRMANKPSVTSSNVHIYSSYRIQRSDHSEGRIMLRRISVLM</sequence>
<evidence type="ECO:0000256" key="2">
    <source>
        <dbReference type="ARBA" id="ARBA00022803"/>
    </source>
</evidence>
<dbReference type="PANTHER" id="PTHR44809:SF1">
    <property type="entry name" value="PROTEIN O-MANNOSYL-TRANSFERASE TMTC1"/>
    <property type="match status" value="1"/>
</dbReference>
<proteinExistence type="predicted"/>
<gene>
    <name evidence="5" type="ORF">V1477_006788</name>
</gene>
<keyword evidence="3" id="KW-0472">Membrane</keyword>
<evidence type="ECO:0000256" key="1">
    <source>
        <dbReference type="ARBA" id="ARBA00022737"/>
    </source>
</evidence>
<dbReference type="AlphaFoldDB" id="A0ABD2CGP0"/>
<keyword evidence="2" id="KW-0802">TPR repeat</keyword>
<evidence type="ECO:0000256" key="3">
    <source>
        <dbReference type="ARBA" id="ARBA00023136"/>
    </source>
</evidence>
<name>A0ABD2CGP0_VESMC</name>
<feature type="domain" description="DUF1736" evidence="4">
    <location>
        <begin position="115"/>
        <end position="169"/>
    </location>
</feature>
<dbReference type="EMBL" id="JAYRBN010000050">
    <property type="protein sequence ID" value="KAL2744246.1"/>
    <property type="molecule type" value="Genomic_DNA"/>
</dbReference>
<keyword evidence="6" id="KW-1185">Reference proteome</keyword>
<reference evidence="5 6" key="1">
    <citation type="journal article" date="2024" name="Ann. Entomol. Soc. Am.">
        <title>Genomic analyses of the southern and eastern yellowjacket wasps (Hymenoptera: Vespidae) reveal evolutionary signatures of social life.</title>
        <authorList>
            <person name="Catto M.A."/>
            <person name="Caine P.B."/>
            <person name="Orr S.E."/>
            <person name="Hunt B.G."/>
            <person name="Goodisman M.A.D."/>
        </authorList>
    </citation>
    <scope>NUCLEOTIDE SEQUENCE [LARGE SCALE GENOMIC DNA]</scope>
    <source>
        <strain evidence="5">232</strain>
        <tissue evidence="5">Head and thorax</tissue>
    </source>
</reference>
<accession>A0ABD2CGP0</accession>
<protein>
    <submittedName>
        <fullName evidence="5">Protein O-mannosyl-transferase TMTC1-like isoform X3</fullName>
    </submittedName>
</protein>
<dbReference type="Proteomes" id="UP001607303">
    <property type="component" value="Unassembled WGS sequence"/>
</dbReference>